<reference evidence="2 3" key="1">
    <citation type="submission" date="2015-04" db="EMBL/GenBank/DDBJ databases">
        <title>Draft genome sequence of bacteremic isolate Catabacter hongkongensis type strain HKU16T.</title>
        <authorList>
            <person name="Lau S.K."/>
            <person name="Teng J.L."/>
            <person name="Huang Y."/>
            <person name="Curreem S.O."/>
            <person name="Tsui S.K."/>
            <person name="Woo P.C."/>
        </authorList>
    </citation>
    <scope>NUCLEOTIDE SEQUENCE [LARGE SCALE GENOMIC DNA]</scope>
    <source>
        <strain evidence="2 3">HKU16</strain>
    </source>
</reference>
<dbReference type="EMBL" id="LAYJ01000131">
    <property type="protein sequence ID" value="KKI49614.1"/>
    <property type="molecule type" value="Genomic_DNA"/>
</dbReference>
<feature type="domain" description="PPM-type phosphatase" evidence="1">
    <location>
        <begin position="28"/>
        <end position="263"/>
    </location>
</feature>
<dbReference type="PROSITE" id="PS51746">
    <property type="entry name" value="PPM_2"/>
    <property type="match status" value="1"/>
</dbReference>
<name>A0A0M2NAV6_9FIRM</name>
<dbReference type="STRING" id="270498.CHK_2836"/>
<dbReference type="PATRIC" id="fig|270498.16.peg.612"/>
<dbReference type="SMART" id="SM00331">
    <property type="entry name" value="PP2C_SIG"/>
    <property type="match status" value="1"/>
</dbReference>
<dbReference type="CDD" id="cd00143">
    <property type="entry name" value="PP2Cc"/>
    <property type="match status" value="1"/>
</dbReference>
<dbReference type="InterPro" id="IPR001932">
    <property type="entry name" value="PPM-type_phosphatase-like_dom"/>
</dbReference>
<evidence type="ECO:0000259" key="1">
    <source>
        <dbReference type="PROSITE" id="PS51746"/>
    </source>
</evidence>
<dbReference type="AlphaFoldDB" id="A0A0M2NAV6"/>
<dbReference type="SUPFAM" id="SSF81606">
    <property type="entry name" value="PP2C-like"/>
    <property type="match status" value="1"/>
</dbReference>
<dbReference type="PANTHER" id="PTHR47992">
    <property type="entry name" value="PROTEIN PHOSPHATASE"/>
    <property type="match status" value="1"/>
</dbReference>
<proteinExistence type="predicted"/>
<dbReference type="SMART" id="SM00332">
    <property type="entry name" value="PP2Cc"/>
    <property type="match status" value="1"/>
</dbReference>
<comment type="caution">
    <text evidence="2">The sequence shown here is derived from an EMBL/GenBank/DDBJ whole genome shotgun (WGS) entry which is preliminary data.</text>
</comment>
<gene>
    <name evidence="2" type="ORF">CHK_2836</name>
</gene>
<dbReference type="Pfam" id="PF13672">
    <property type="entry name" value="PP2C_2"/>
    <property type="match status" value="1"/>
</dbReference>
<dbReference type="InterPro" id="IPR036457">
    <property type="entry name" value="PPM-type-like_dom_sf"/>
</dbReference>
<keyword evidence="3" id="KW-1185">Reference proteome</keyword>
<accession>A0A0M2NAV6</accession>
<evidence type="ECO:0000313" key="3">
    <source>
        <dbReference type="Proteomes" id="UP000034076"/>
    </source>
</evidence>
<dbReference type="InterPro" id="IPR015655">
    <property type="entry name" value="PP2C"/>
</dbReference>
<dbReference type="Proteomes" id="UP000034076">
    <property type="component" value="Unassembled WGS sequence"/>
</dbReference>
<protein>
    <submittedName>
        <fullName evidence="2">Protein serine/threonine phosphatase PrpC, regulation of stationary phase</fullName>
    </submittedName>
</protein>
<organism evidence="2 3">
    <name type="scientific">Christensenella hongkongensis</name>
    <dbReference type="NCBI Taxonomy" id="270498"/>
    <lineage>
        <taxon>Bacteria</taxon>
        <taxon>Bacillati</taxon>
        <taxon>Bacillota</taxon>
        <taxon>Clostridia</taxon>
        <taxon>Christensenellales</taxon>
        <taxon>Christensenellaceae</taxon>
        <taxon>Christensenella</taxon>
    </lineage>
</organism>
<dbReference type="NCBIfam" id="NF033484">
    <property type="entry name" value="Stp1_PP2C_phos"/>
    <property type="match status" value="1"/>
</dbReference>
<evidence type="ECO:0000313" key="2">
    <source>
        <dbReference type="EMBL" id="KKI49614.1"/>
    </source>
</evidence>
<dbReference type="Gene3D" id="3.60.40.10">
    <property type="entry name" value="PPM-type phosphatase domain"/>
    <property type="match status" value="1"/>
</dbReference>
<sequence>MQDARRCIKKQKRCVKTKTSYCEGEKMKVAALSHVGKVRTVNEDSVLVHEKSAPVYMLVADGMGGHAAGEVASGTACSAIQEYIDRLGVNELNEEQIRKAVEFANKRLRDEMEKNSELEGMGTTLTLAAFCGDVITFAQVGDSRAYHKQNGSIRKVTKDHTYVQHLIDSGVIKKGAAEDYPFKNIITRAVGMKEISVDFFTEKWEKDDIILLCSDGLSNYTNEDLLNRVLSKEISLEDKAKELVEIALSGGGKDNISVILAQYSGDGGLPDD</sequence>
<dbReference type="GO" id="GO:0004722">
    <property type="term" value="F:protein serine/threonine phosphatase activity"/>
    <property type="evidence" value="ECO:0007669"/>
    <property type="project" value="InterPro"/>
</dbReference>